<sequence length="293" mass="32821">MPRGYRRVIFAAFGITAAIGGSGVWVYYLDKPVNQQARAQKHYTPAQPVPPPSERIARALEAIEKGQNADQNEERTRRELDAQEGAWRWAKWAAWIAGVQAVLSGIGIAFVVKSLRQGTKGLAAGRLALKHARNANELQKKPRIIITNVAVWQKGDLNFSPPTMRAGELIEISAYVVNEGSGRATIPDSYSHCQVYWRRGPLPMIRPYQPDQVRVPLPGNGKGNGTGKVVLPSGGTENWTLIDEVVKNKSLYVMGFVFYYDDFDHRYTKHFCRVYNPKAQRFEAVTGYLDYEA</sequence>
<keyword evidence="1" id="KW-0472">Membrane</keyword>
<protein>
    <submittedName>
        <fullName evidence="2">Uncharacterized protein</fullName>
    </submittedName>
</protein>
<keyword evidence="1" id="KW-1133">Transmembrane helix</keyword>
<keyword evidence="3" id="KW-1185">Reference proteome</keyword>
<evidence type="ECO:0000313" key="2">
    <source>
        <dbReference type="EMBL" id="MEN2787572.1"/>
    </source>
</evidence>
<comment type="caution">
    <text evidence="2">The sequence shown here is derived from an EMBL/GenBank/DDBJ whole genome shotgun (WGS) entry which is preliminary data.</text>
</comment>
<dbReference type="Proteomes" id="UP001404104">
    <property type="component" value="Unassembled WGS sequence"/>
</dbReference>
<evidence type="ECO:0000313" key="3">
    <source>
        <dbReference type="Proteomes" id="UP001404104"/>
    </source>
</evidence>
<reference evidence="2 3" key="1">
    <citation type="submission" date="2024-05" db="EMBL/GenBank/DDBJ databases">
        <authorList>
            <person name="Liu Q."/>
            <person name="Xin Y.-H."/>
        </authorList>
    </citation>
    <scope>NUCLEOTIDE SEQUENCE [LARGE SCALE GENOMIC DNA]</scope>
    <source>
        <strain evidence="2 3">CGMCC 1.15349</strain>
    </source>
</reference>
<keyword evidence="1" id="KW-0812">Transmembrane</keyword>
<proteinExistence type="predicted"/>
<gene>
    <name evidence="2" type="ORF">ABC969_14225</name>
</gene>
<organism evidence="2 3">
    <name type="scientific">Sphingomonas qilianensis</name>
    <dbReference type="NCBI Taxonomy" id="1736690"/>
    <lineage>
        <taxon>Bacteria</taxon>
        <taxon>Pseudomonadati</taxon>
        <taxon>Pseudomonadota</taxon>
        <taxon>Alphaproteobacteria</taxon>
        <taxon>Sphingomonadales</taxon>
        <taxon>Sphingomonadaceae</taxon>
        <taxon>Sphingomonas</taxon>
    </lineage>
</organism>
<name>A0ABU9XVI6_9SPHN</name>
<accession>A0ABU9XVI6</accession>
<evidence type="ECO:0000256" key="1">
    <source>
        <dbReference type="SAM" id="Phobius"/>
    </source>
</evidence>
<feature type="transmembrane region" description="Helical" evidence="1">
    <location>
        <begin position="92"/>
        <end position="112"/>
    </location>
</feature>
<dbReference type="RefSeq" id="WP_345865789.1">
    <property type="nucleotide sequence ID" value="NZ_JBDIMF010000006.1"/>
</dbReference>
<feature type="transmembrane region" description="Helical" evidence="1">
    <location>
        <begin position="7"/>
        <end position="28"/>
    </location>
</feature>
<dbReference type="EMBL" id="JBDIMF010000006">
    <property type="protein sequence ID" value="MEN2787572.1"/>
    <property type="molecule type" value="Genomic_DNA"/>
</dbReference>